<dbReference type="InterPro" id="IPR000914">
    <property type="entry name" value="SBP_5_dom"/>
</dbReference>
<dbReference type="PANTHER" id="PTHR30290">
    <property type="entry name" value="PERIPLASMIC BINDING COMPONENT OF ABC TRANSPORTER"/>
    <property type="match status" value="1"/>
</dbReference>
<name>A0A058ZQ72_9RHOB</name>
<evidence type="ECO:0000256" key="2">
    <source>
        <dbReference type="ARBA" id="ARBA00005695"/>
    </source>
</evidence>
<dbReference type="GO" id="GO:1904680">
    <property type="term" value="F:peptide transmembrane transporter activity"/>
    <property type="evidence" value="ECO:0007669"/>
    <property type="project" value="TreeGrafter"/>
</dbReference>
<dbReference type="EMBL" id="AQQY01000001">
    <property type="protein sequence ID" value="KCV83698.1"/>
    <property type="molecule type" value="Genomic_DNA"/>
</dbReference>
<keyword evidence="3" id="KW-0732">Signal</keyword>
<organism evidence="5 6">
    <name type="scientific">Actibacterium atlanticum</name>
    <dbReference type="NCBI Taxonomy" id="1461693"/>
    <lineage>
        <taxon>Bacteria</taxon>
        <taxon>Pseudomonadati</taxon>
        <taxon>Pseudomonadota</taxon>
        <taxon>Alphaproteobacteria</taxon>
        <taxon>Rhodobacterales</taxon>
        <taxon>Roseobacteraceae</taxon>
        <taxon>Actibacterium</taxon>
    </lineage>
</organism>
<evidence type="ECO:0000256" key="1">
    <source>
        <dbReference type="ARBA" id="ARBA00004418"/>
    </source>
</evidence>
<gene>
    <name evidence="5" type="ORF">ATO10_03020</name>
</gene>
<evidence type="ECO:0000259" key="4">
    <source>
        <dbReference type="Pfam" id="PF00496"/>
    </source>
</evidence>
<dbReference type="SUPFAM" id="SSF53850">
    <property type="entry name" value="Periplasmic binding protein-like II"/>
    <property type="match status" value="1"/>
</dbReference>
<dbReference type="PANTHER" id="PTHR30290:SF64">
    <property type="entry name" value="ABC TRANSPORTER PERIPLASMIC BINDING PROTEIN"/>
    <property type="match status" value="1"/>
</dbReference>
<evidence type="ECO:0000313" key="6">
    <source>
        <dbReference type="Proteomes" id="UP000024836"/>
    </source>
</evidence>
<dbReference type="GO" id="GO:0030288">
    <property type="term" value="C:outer membrane-bounded periplasmic space"/>
    <property type="evidence" value="ECO:0007669"/>
    <property type="project" value="TreeGrafter"/>
</dbReference>
<dbReference type="eggNOG" id="COG4166">
    <property type="taxonomic scope" value="Bacteria"/>
</dbReference>
<keyword evidence="6" id="KW-1185">Reference proteome</keyword>
<evidence type="ECO:0000256" key="3">
    <source>
        <dbReference type="ARBA" id="ARBA00022729"/>
    </source>
</evidence>
<protein>
    <submittedName>
        <fullName evidence="5">Putative extracellular solute-binding protein</fullName>
    </submittedName>
</protein>
<dbReference type="InterPro" id="IPR030678">
    <property type="entry name" value="Peptide/Ni-bd"/>
</dbReference>
<dbReference type="GO" id="GO:0042884">
    <property type="term" value="P:microcin transport"/>
    <property type="evidence" value="ECO:0007669"/>
    <property type="project" value="TreeGrafter"/>
</dbReference>
<dbReference type="STRING" id="1461693.ATO10_03020"/>
<dbReference type="Gene3D" id="3.10.105.10">
    <property type="entry name" value="Dipeptide-binding Protein, Domain 3"/>
    <property type="match status" value="1"/>
</dbReference>
<comment type="similarity">
    <text evidence="2">Belongs to the bacterial solute-binding protein 5 family.</text>
</comment>
<dbReference type="GO" id="GO:0043190">
    <property type="term" value="C:ATP-binding cassette (ABC) transporter complex"/>
    <property type="evidence" value="ECO:0007669"/>
    <property type="project" value="InterPro"/>
</dbReference>
<comment type="subcellular location">
    <subcellularLocation>
        <location evidence="1">Periplasm</location>
    </subcellularLocation>
</comment>
<comment type="caution">
    <text evidence="5">The sequence shown here is derived from an EMBL/GenBank/DDBJ whole genome shotgun (WGS) entry which is preliminary data.</text>
</comment>
<dbReference type="CDD" id="cd08497">
    <property type="entry name" value="MbnE-like"/>
    <property type="match status" value="1"/>
</dbReference>
<dbReference type="Proteomes" id="UP000024836">
    <property type="component" value="Unassembled WGS sequence"/>
</dbReference>
<proteinExistence type="inferred from homology"/>
<dbReference type="Gene3D" id="3.40.190.10">
    <property type="entry name" value="Periplasmic binding protein-like II"/>
    <property type="match status" value="1"/>
</dbReference>
<dbReference type="PIRSF" id="PIRSF002741">
    <property type="entry name" value="MppA"/>
    <property type="match status" value="1"/>
</dbReference>
<evidence type="ECO:0000313" key="5">
    <source>
        <dbReference type="EMBL" id="KCV83698.1"/>
    </source>
</evidence>
<dbReference type="PATRIC" id="fig|1461693.3.peg.625"/>
<dbReference type="Pfam" id="PF00496">
    <property type="entry name" value="SBP_bac_5"/>
    <property type="match status" value="1"/>
</dbReference>
<sequence length="572" mass="64715">MYGDPALPPDFVSLPYVNPDAPKGGKIVLGEQGSFDSLNPFIRKGRAPYGVRIYAFESLMGRSWDEPFTLYGLLAESVETSEARDWVEFTLRPEARFSDGSPVTVEDVIWSFETLGTQGAGRYRNAWNKVEKIEATGEHSLRITFNEPDREMPLIMGLRPILKKAQWDGLDFKNSSNDVVPIGSAPYVIGDFEYGRYVNLDRNPEYWGNDLPLRRGTMNFDTILYEYYGDGDVVFEAFRGGLISTYREGNAAKWMTNYSFPAVQKGDIVKAEVPNQRPSGMRGFVMNTRRAMFKDWRVRQALIEVFNYEFINQTLNDGTQPRITSYFSNSVLGKTDGAAKGRVKDFLMPYADDLLPGALEGYALPASDGKESNRRNLRAAIKLMEEAGYVLDNSGVMRAADGTPFTFEILLNQGSAEPQMIIDIYVEALKRLGIFPKVTAIDNAQYIERTKPYDFDMTYYRRSTSLSPGNEQNLYWGSAGVTQPDTRNWMGADSPAIDGLIDEMLNARSQDDFVAATRALDRVLTTGRYVIPIWFSRSSRLAYDKNLKYPETISIYGDWSGFLPDIWWHSED</sequence>
<feature type="domain" description="Solute-binding protein family 5" evidence="4">
    <location>
        <begin position="70"/>
        <end position="476"/>
    </location>
</feature>
<dbReference type="InterPro" id="IPR039424">
    <property type="entry name" value="SBP_5"/>
</dbReference>
<reference evidence="5 6" key="1">
    <citation type="submission" date="2013-04" db="EMBL/GenBank/DDBJ databases">
        <title>Shimia sp. 22II-S11-Z10 Genome Sequencing.</title>
        <authorList>
            <person name="Lai Q."/>
            <person name="Li G."/>
            <person name="Shao Z."/>
        </authorList>
    </citation>
    <scope>NUCLEOTIDE SEQUENCE [LARGE SCALE GENOMIC DNA]</scope>
    <source>
        <strain evidence="6">22II-S11-Z10</strain>
    </source>
</reference>
<dbReference type="GO" id="GO:0015833">
    <property type="term" value="P:peptide transport"/>
    <property type="evidence" value="ECO:0007669"/>
    <property type="project" value="TreeGrafter"/>
</dbReference>
<dbReference type="AlphaFoldDB" id="A0A058ZQ72"/>
<accession>A0A058ZQ72</accession>